<feature type="domain" description="Pectinesterase inhibitor" evidence="13">
    <location>
        <begin position="57"/>
        <end position="216"/>
    </location>
</feature>
<dbReference type="OrthoDB" id="2019149at2759"/>
<dbReference type="Pfam" id="PF04043">
    <property type="entry name" value="PMEI"/>
    <property type="match status" value="1"/>
</dbReference>
<comment type="similarity">
    <text evidence="3">In the N-terminal section; belongs to the PMEI family.</text>
</comment>
<proteinExistence type="inferred from homology"/>
<evidence type="ECO:0000256" key="11">
    <source>
        <dbReference type="PROSITE-ProRule" id="PRU10040"/>
    </source>
</evidence>
<comment type="function">
    <text evidence="12">Acts in the modification of cell walls via demethylesterification of cell wall pectin.</text>
</comment>
<dbReference type="InterPro" id="IPR035513">
    <property type="entry name" value="Invertase/methylesterase_inhib"/>
</dbReference>
<dbReference type="InterPro" id="IPR033131">
    <property type="entry name" value="Pectinesterase_Asp_AS"/>
</dbReference>
<dbReference type="FunFam" id="2.160.20.10:FF:000001">
    <property type="entry name" value="Pectinesterase"/>
    <property type="match status" value="1"/>
</dbReference>
<dbReference type="SMR" id="V7AZH5"/>
<evidence type="ECO:0000259" key="13">
    <source>
        <dbReference type="SMART" id="SM00856"/>
    </source>
</evidence>
<evidence type="ECO:0000313" key="14">
    <source>
        <dbReference type="EMBL" id="ESW11057.1"/>
    </source>
</evidence>
<dbReference type="STRING" id="3885.V7AZH5"/>
<dbReference type="PROSITE" id="PS00800">
    <property type="entry name" value="PECTINESTERASE_1"/>
    <property type="match status" value="1"/>
</dbReference>
<evidence type="ECO:0000256" key="1">
    <source>
        <dbReference type="ARBA" id="ARBA00004191"/>
    </source>
</evidence>
<dbReference type="UniPathway" id="UPA00545">
    <property type="reaction ID" value="UER00823"/>
</dbReference>
<dbReference type="OMA" id="HNFFTVE"/>
<sequence length="580" mass="63596">MTNKIRQALPTISDALTKNKTKTTLLFALAATLFIALAVVAGVSSRKNSAHNASSTSSHAIIKSACSSTLYPELCLSSIASEPGKADKVSTHKNVIEQSLNITVGIVERNYFTVEKLLRKKGLTKRQKTALHDCLETIDETLDELHKAIDELKEYPSKKSLSHHAEDLKTLMSSAITNQETCLDGFSHDQADKRLRQHLQAGQVHAEHLCSNALAMTKNLTDNDMAMAMSNNVENERRKTMEDPHEIVWPHWISAADRRLLQTGTVKPDVVVAADGSGNFRTVSAAVAAAPEKSSKRYVIRIKAGVYRENVDVSKKKTNIMFLGDGRTNTIITASRNVVDGSTTFNSATVVVVGERFLGRDITFQNTAGPSKHQAVALRVGADLSAFYRCDFLAYQDTLYVHSNRQFFSNCYIAGSVDFIFGNSAAVIQNSDIHARRPNPGQKNMVTAQGRVDPNQNTGIVIQKSRIGATKDLESVKKSFPTFLGRPWKQYSRTVIMQSSISDVIDPAGWHVWDGNFALNTLFYGEYQNTGPGAATSRRVTWKGFKVITSAAEAQSFTPANFIAGSSWLPSTGFPFSLGL</sequence>
<reference evidence="15" key="1">
    <citation type="journal article" date="2014" name="Nat. Genet.">
        <title>A reference genome for common bean and genome-wide analysis of dual domestications.</title>
        <authorList>
            <person name="Schmutz J."/>
            <person name="McClean P.E."/>
            <person name="Mamidi S."/>
            <person name="Wu G.A."/>
            <person name="Cannon S.B."/>
            <person name="Grimwood J."/>
            <person name="Jenkins J."/>
            <person name="Shu S."/>
            <person name="Song Q."/>
            <person name="Chavarro C."/>
            <person name="Torres-Torres M."/>
            <person name="Geffroy V."/>
            <person name="Moghaddam S.M."/>
            <person name="Gao D."/>
            <person name="Abernathy B."/>
            <person name="Barry K."/>
            <person name="Blair M."/>
            <person name="Brick M.A."/>
            <person name="Chovatia M."/>
            <person name="Gepts P."/>
            <person name="Goodstein D.M."/>
            <person name="Gonzales M."/>
            <person name="Hellsten U."/>
            <person name="Hyten D.L."/>
            <person name="Jia G."/>
            <person name="Kelly J.D."/>
            <person name="Kudrna D."/>
            <person name="Lee R."/>
            <person name="Richard M.M."/>
            <person name="Miklas P.N."/>
            <person name="Osorno J.M."/>
            <person name="Rodrigues J."/>
            <person name="Thareau V."/>
            <person name="Urrea C.A."/>
            <person name="Wang M."/>
            <person name="Yu Y."/>
            <person name="Zhang M."/>
            <person name="Wing R.A."/>
            <person name="Cregan P.B."/>
            <person name="Rokhsar D.S."/>
            <person name="Jackson S.A."/>
        </authorList>
    </citation>
    <scope>NUCLEOTIDE SEQUENCE [LARGE SCALE GENOMIC DNA]</scope>
    <source>
        <strain evidence="15">cv. G19833</strain>
    </source>
</reference>
<evidence type="ECO:0000256" key="5">
    <source>
        <dbReference type="ARBA" id="ARBA00013229"/>
    </source>
</evidence>
<evidence type="ECO:0000256" key="6">
    <source>
        <dbReference type="ARBA" id="ARBA00022512"/>
    </source>
</evidence>
<protein>
    <recommendedName>
        <fullName evidence="5 12">Pectinesterase</fullName>
        <ecNumber evidence="5 12">3.1.1.11</ecNumber>
    </recommendedName>
</protein>
<evidence type="ECO:0000256" key="8">
    <source>
        <dbReference type="ARBA" id="ARBA00023085"/>
    </source>
</evidence>
<dbReference type="CDD" id="cd15798">
    <property type="entry name" value="PMEI-like_3"/>
    <property type="match status" value="1"/>
</dbReference>
<dbReference type="SUPFAM" id="SSF51126">
    <property type="entry name" value="Pectin lyase-like"/>
    <property type="match status" value="1"/>
</dbReference>
<dbReference type="Gene3D" id="2.160.20.10">
    <property type="entry name" value="Single-stranded right-handed beta-helix, Pectin lyase-like"/>
    <property type="match status" value="1"/>
</dbReference>
<feature type="active site" evidence="11">
    <location>
        <position position="418"/>
    </location>
</feature>
<dbReference type="Proteomes" id="UP000000226">
    <property type="component" value="Chromosome 9"/>
</dbReference>
<keyword evidence="12" id="KW-0961">Cell wall biogenesis/degradation</keyword>
<dbReference type="PhylomeDB" id="V7AZH5"/>
<organism evidence="14 15">
    <name type="scientific">Phaseolus vulgaris</name>
    <name type="common">Kidney bean</name>
    <name type="synonym">French bean</name>
    <dbReference type="NCBI Taxonomy" id="3885"/>
    <lineage>
        <taxon>Eukaryota</taxon>
        <taxon>Viridiplantae</taxon>
        <taxon>Streptophyta</taxon>
        <taxon>Embryophyta</taxon>
        <taxon>Tracheophyta</taxon>
        <taxon>Spermatophyta</taxon>
        <taxon>Magnoliopsida</taxon>
        <taxon>eudicotyledons</taxon>
        <taxon>Gunneridae</taxon>
        <taxon>Pentapetalae</taxon>
        <taxon>rosids</taxon>
        <taxon>fabids</taxon>
        <taxon>Fabales</taxon>
        <taxon>Fabaceae</taxon>
        <taxon>Papilionoideae</taxon>
        <taxon>50 kb inversion clade</taxon>
        <taxon>NPAAA clade</taxon>
        <taxon>indigoferoid/millettioid clade</taxon>
        <taxon>Phaseoleae</taxon>
        <taxon>Phaseolus</taxon>
    </lineage>
</organism>
<gene>
    <name evidence="14" type="ORF">PHAVU_009G261700g</name>
</gene>
<dbReference type="InterPro" id="IPR018040">
    <property type="entry name" value="Pectinesterase_Tyr_AS"/>
</dbReference>
<comment type="pathway">
    <text evidence="2 12">Glycan metabolism; pectin degradation; 2-dehydro-3-deoxy-D-gluconate from pectin: step 1/5.</text>
</comment>
<keyword evidence="15" id="KW-1185">Reference proteome</keyword>
<dbReference type="PROSITE" id="PS00503">
    <property type="entry name" value="PECTINESTERASE_2"/>
    <property type="match status" value="1"/>
</dbReference>
<evidence type="ECO:0000256" key="4">
    <source>
        <dbReference type="ARBA" id="ARBA00007786"/>
    </source>
</evidence>
<dbReference type="InterPro" id="IPR000070">
    <property type="entry name" value="Pectinesterase_cat"/>
</dbReference>
<keyword evidence="10" id="KW-0325">Glycoprotein</keyword>
<evidence type="ECO:0000313" key="15">
    <source>
        <dbReference type="Proteomes" id="UP000000226"/>
    </source>
</evidence>
<accession>V7AZH5</accession>
<keyword evidence="6 12" id="KW-0134">Cell wall</keyword>
<evidence type="ECO:0000256" key="9">
    <source>
        <dbReference type="ARBA" id="ARBA00023157"/>
    </source>
</evidence>
<dbReference type="InterPro" id="IPR006501">
    <property type="entry name" value="Pectinesterase_inhib_dom"/>
</dbReference>
<evidence type="ECO:0000256" key="12">
    <source>
        <dbReference type="RuleBase" id="RU000589"/>
    </source>
</evidence>
<comment type="subcellular location">
    <subcellularLocation>
        <location evidence="1 12">Secreted</location>
        <location evidence="1 12">Cell wall</location>
    </subcellularLocation>
</comment>
<keyword evidence="8 12" id="KW-0063">Aspartyl esterase</keyword>
<dbReference type="GO" id="GO:0045490">
    <property type="term" value="P:pectin catabolic process"/>
    <property type="evidence" value="ECO:0007669"/>
    <property type="project" value="UniProtKB-UniRule"/>
</dbReference>
<keyword evidence="12" id="KW-0964">Secreted</keyword>
<dbReference type="GO" id="GO:0042545">
    <property type="term" value="P:cell wall modification"/>
    <property type="evidence" value="ECO:0007669"/>
    <property type="project" value="UniProtKB-UniRule"/>
</dbReference>
<dbReference type="eggNOG" id="ENOG502QVK0">
    <property type="taxonomic scope" value="Eukaryota"/>
</dbReference>
<evidence type="ECO:0000256" key="3">
    <source>
        <dbReference type="ARBA" id="ARBA00006027"/>
    </source>
</evidence>
<dbReference type="Gene3D" id="1.20.140.40">
    <property type="entry name" value="Invertase/pectin methylesterase inhibitor family protein"/>
    <property type="match status" value="1"/>
</dbReference>
<evidence type="ECO:0000256" key="2">
    <source>
        <dbReference type="ARBA" id="ARBA00005184"/>
    </source>
</evidence>
<dbReference type="SUPFAM" id="SSF101148">
    <property type="entry name" value="Plant invertase/pectin methylesterase inhibitor"/>
    <property type="match status" value="1"/>
</dbReference>
<dbReference type="GO" id="GO:0030599">
    <property type="term" value="F:pectinesterase activity"/>
    <property type="evidence" value="ECO:0007669"/>
    <property type="project" value="UniProtKB-UniRule"/>
</dbReference>
<dbReference type="NCBIfam" id="TIGR01614">
    <property type="entry name" value="PME_inhib"/>
    <property type="match status" value="1"/>
</dbReference>
<comment type="catalytic activity">
    <reaction evidence="12">
        <text>[(1-&gt;4)-alpha-D-galacturonosyl methyl ester](n) + n H2O = [(1-&gt;4)-alpha-D-galacturonosyl](n) + n methanol + n H(+)</text>
        <dbReference type="Rhea" id="RHEA:22380"/>
        <dbReference type="Rhea" id="RHEA-COMP:14570"/>
        <dbReference type="Rhea" id="RHEA-COMP:14573"/>
        <dbReference type="ChEBI" id="CHEBI:15377"/>
        <dbReference type="ChEBI" id="CHEBI:15378"/>
        <dbReference type="ChEBI" id="CHEBI:17790"/>
        <dbReference type="ChEBI" id="CHEBI:140522"/>
        <dbReference type="ChEBI" id="CHEBI:140523"/>
        <dbReference type="EC" id="3.1.1.11"/>
    </reaction>
</comment>
<dbReference type="Gramene" id="ESW11057">
    <property type="protein sequence ID" value="ESW11057"/>
    <property type="gene ID" value="PHAVU_009G261700g"/>
</dbReference>
<comment type="similarity">
    <text evidence="4">In the C-terminal section; belongs to the pectinesterase family.</text>
</comment>
<name>V7AZH5_PHAVU</name>
<dbReference type="SMART" id="SM00856">
    <property type="entry name" value="PMEI"/>
    <property type="match status" value="1"/>
</dbReference>
<dbReference type="Pfam" id="PF01095">
    <property type="entry name" value="Pectinesterase"/>
    <property type="match status" value="1"/>
</dbReference>
<dbReference type="InterPro" id="IPR011050">
    <property type="entry name" value="Pectin_lyase_fold/virulence"/>
</dbReference>
<dbReference type="EC" id="3.1.1.11" evidence="5 12"/>
<dbReference type="EMBL" id="CM002296">
    <property type="protein sequence ID" value="ESW11057.1"/>
    <property type="molecule type" value="Genomic_DNA"/>
</dbReference>
<dbReference type="FunFam" id="1.20.140.40:FF:000010">
    <property type="entry name" value="Pectinesterase"/>
    <property type="match status" value="1"/>
</dbReference>
<evidence type="ECO:0000256" key="10">
    <source>
        <dbReference type="ARBA" id="ARBA00023180"/>
    </source>
</evidence>
<dbReference type="PANTHER" id="PTHR31707">
    <property type="entry name" value="PECTINESTERASE"/>
    <property type="match status" value="1"/>
</dbReference>
<dbReference type="GO" id="GO:0004857">
    <property type="term" value="F:enzyme inhibitor activity"/>
    <property type="evidence" value="ECO:0007669"/>
    <property type="project" value="InterPro"/>
</dbReference>
<keyword evidence="7 12" id="KW-0378">Hydrolase</keyword>
<dbReference type="AlphaFoldDB" id="V7AZH5"/>
<keyword evidence="9" id="KW-1015">Disulfide bond</keyword>
<evidence type="ECO:0000256" key="7">
    <source>
        <dbReference type="ARBA" id="ARBA00022801"/>
    </source>
</evidence>
<dbReference type="InterPro" id="IPR012334">
    <property type="entry name" value="Pectin_lyas_fold"/>
</dbReference>